<organism evidence="4 5">
    <name type="scientific">Spizellomyces punctatus (strain DAOM BR117)</name>
    <dbReference type="NCBI Taxonomy" id="645134"/>
    <lineage>
        <taxon>Eukaryota</taxon>
        <taxon>Fungi</taxon>
        <taxon>Fungi incertae sedis</taxon>
        <taxon>Chytridiomycota</taxon>
        <taxon>Chytridiomycota incertae sedis</taxon>
        <taxon>Chytridiomycetes</taxon>
        <taxon>Spizellomycetales</taxon>
        <taxon>Spizellomycetaceae</taxon>
        <taxon>Spizellomyces</taxon>
    </lineage>
</organism>
<dbReference type="RefSeq" id="XP_016612907.1">
    <property type="nucleotide sequence ID" value="XM_016748895.1"/>
</dbReference>
<dbReference type="OMA" id="VWVHNRE"/>
<dbReference type="VEuPathDB" id="FungiDB:SPPG_00567"/>
<feature type="domain" description="Regulator of MON1-CCZ1 complex N-terminal" evidence="3">
    <location>
        <begin position="63"/>
        <end position="176"/>
    </location>
</feature>
<sequence>MNKVPPETSPPVTTKTVPDIAASPVSPCSSSPFPNGTRSASESPVILRPARTFPPATDVTTVYLDAPRKSVVLLKNDEELELVREVGEATVKFSVGHKGAIRDVEVSSDGSFIGILRSAKVLDIMRINSMGQAASMQEIVKDARSSEAILGFEWTFPGELIAITNMGLDLYQYSESNDKFIRRKSKQFNVNWYSYWPDHHILITSVSSLTLKLYHLKGDASFDPLPPLHVVPRGKSNTLQVHVTKRQIAVLCAYGRLYCSFFDLTTEKPILVLYRITRASLNHEVSCHLQGRGTFIVNIVDNLLVVHNLIAKHPLLFDLKDASSQPIIPPKQLQMDEALGEWQACFSDCILMPSCGVLYELMLNLDAISKTMRELRSDFQVLEFLLRRKIEDPSLILGLVRDMLRAETEPGIMRKAFELLNTTGRGVSVPRGRAMVRDVSTESADSLASSRAGTGSRLPPAPETSVPKRLLSPPGSRASSRPSSVGGHRTPADYAEGIFSQEHMYALIFNVLGRESDFPVRYLTRCILEYIAALSATEPIQPYFHELLAELLVKDQRYAELHQYVQYNVVQDSIAVARLLLSKSAEYGPYQQLGLDMLKRMNANDDVVDILISRGQVLDALRFALSRNCLRTVSVTGILDSALASGDKTLFLNTFRCLEEQGLISSDISHEHPHTGLSPGGSGRYVSVFREMWGEVVEMDSLIDM</sequence>
<feature type="compositionally biased region" description="Low complexity" evidence="1">
    <location>
        <begin position="23"/>
        <end position="34"/>
    </location>
</feature>
<evidence type="ECO:0000259" key="3">
    <source>
        <dbReference type="Pfam" id="PF21029"/>
    </source>
</evidence>
<dbReference type="Pfam" id="PF07035">
    <property type="entry name" value="RMC1_C"/>
    <property type="match status" value="1"/>
</dbReference>
<evidence type="ECO:0000313" key="4">
    <source>
        <dbReference type="EMBL" id="KND04868.1"/>
    </source>
</evidence>
<evidence type="ECO:0000259" key="2">
    <source>
        <dbReference type="Pfam" id="PF07035"/>
    </source>
</evidence>
<dbReference type="Pfam" id="PF21029">
    <property type="entry name" value="RMC1_N"/>
    <property type="match status" value="1"/>
</dbReference>
<dbReference type="InterPro" id="IPR049040">
    <property type="entry name" value="RMC1_N"/>
</dbReference>
<gene>
    <name evidence="4" type="ORF">SPPG_00567</name>
</gene>
<dbReference type="OrthoDB" id="26384at2759"/>
<feature type="compositionally biased region" description="Polar residues" evidence="1">
    <location>
        <begin position="441"/>
        <end position="453"/>
    </location>
</feature>
<feature type="compositionally biased region" description="Low complexity" evidence="1">
    <location>
        <begin position="469"/>
        <end position="487"/>
    </location>
</feature>
<dbReference type="Proteomes" id="UP000053201">
    <property type="component" value="Unassembled WGS sequence"/>
</dbReference>
<reference evidence="4 5" key="1">
    <citation type="submission" date="2009-08" db="EMBL/GenBank/DDBJ databases">
        <title>The Genome Sequence of Spizellomyces punctatus strain DAOM BR117.</title>
        <authorList>
            <consortium name="The Broad Institute Genome Sequencing Platform"/>
            <person name="Russ C."/>
            <person name="Cuomo C."/>
            <person name="Shea T."/>
            <person name="Young S.K."/>
            <person name="Zeng Q."/>
            <person name="Koehrsen M."/>
            <person name="Haas B."/>
            <person name="Borodovsky M."/>
            <person name="Guigo R."/>
            <person name="Alvarado L."/>
            <person name="Berlin A."/>
            <person name="Bochicchio J."/>
            <person name="Borenstein D."/>
            <person name="Chapman S."/>
            <person name="Chen Z."/>
            <person name="Engels R."/>
            <person name="Freedman E."/>
            <person name="Gellesch M."/>
            <person name="Goldberg J."/>
            <person name="Griggs A."/>
            <person name="Gujja S."/>
            <person name="Heiman D."/>
            <person name="Hepburn T."/>
            <person name="Howarth C."/>
            <person name="Jen D."/>
            <person name="Larson L."/>
            <person name="Lewis B."/>
            <person name="Mehta T."/>
            <person name="Park D."/>
            <person name="Pearson M."/>
            <person name="Roberts A."/>
            <person name="Saif S."/>
            <person name="Shenoy N."/>
            <person name="Sisk P."/>
            <person name="Stolte C."/>
            <person name="Sykes S."/>
            <person name="Thomson T."/>
            <person name="Walk T."/>
            <person name="White J."/>
            <person name="Yandava C."/>
            <person name="Burger G."/>
            <person name="Gray M.W."/>
            <person name="Holland P.W.H."/>
            <person name="King N."/>
            <person name="Lang F.B.F."/>
            <person name="Roger A.J."/>
            <person name="Ruiz-Trillo I."/>
            <person name="Lander E."/>
            <person name="Nusbaum C."/>
        </authorList>
    </citation>
    <scope>NUCLEOTIDE SEQUENCE [LARGE SCALE GENOMIC DNA]</scope>
    <source>
        <strain evidence="4 5">DAOM BR117</strain>
    </source>
</reference>
<dbReference type="InterPro" id="IPR009755">
    <property type="entry name" value="RMC1_C"/>
</dbReference>
<dbReference type="GO" id="GO:0035658">
    <property type="term" value="C:Mon1-Ccz1 complex"/>
    <property type="evidence" value="ECO:0007669"/>
    <property type="project" value="InterPro"/>
</dbReference>
<dbReference type="STRING" id="645134.A0A0L0HUQ8"/>
<feature type="region of interest" description="Disordered" evidence="1">
    <location>
        <begin position="1"/>
        <end position="44"/>
    </location>
</feature>
<proteinExistence type="predicted"/>
<dbReference type="SUPFAM" id="SSF50978">
    <property type="entry name" value="WD40 repeat-like"/>
    <property type="match status" value="1"/>
</dbReference>
<feature type="region of interest" description="Disordered" evidence="1">
    <location>
        <begin position="440"/>
        <end position="489"/>
    </location>
</feature>
<evidence type="ECO:0000313" key="5">
    <source>
        <dbReference type="Proteomes" id="UP000053201"/>
    </source>
</evidence>
<feature type="domain" description="Mic1" evidence="2">
    <location>
        <begin position="496"/>
        <end position="661"/>
    </location>
</feature>
<dbReference type="PANTHER" id="PTHR12897">
    <property type="entry name" value="COLON CANCER-ASSOCIATED PROTEIN MIC1"/>
    <property type="match status" value="1"/>
</dbReference>
<dbReference type="PANTHER" id="PTHR12897:SF4">
    <property type="entry name" value="REGULATOR OF MON1-CCZ1 COMPLEX"/>
    <property type="match status" value="1"/>
</dbReference>
<dbReference type="InParanoid" id="A0A0L0HUQ8"/>
<protein>
    <submittedName>
        <fullName evidence="4">Uncharacterized protein</fullName>
    </submittedName>
</protein>
<dbReference type="InterPro" id="IPR040371">
    <property type="entry name" value="RMC1"/>
</dbReference>
<evidence type="ECO:0000256" key="1">
    <source>
        <dbReference type="SAM" id="MobiDB-lite"/>
    </source>
</evidence>
<keyword evidence="5" id="KW-1185">Reference proteome</keyword>
<dbReference type="EMBL" id="KQ257450">
    <property type="protein sequence ID" value="KND04868.1"/>
    <property type="molecule type" value="Genomic_DNA"/>
</dbReference>
<dbReference type="GeneID" id="27684287"/>
<accession>A0A0L0HUQ8</accession>
<dbReference type="InterPro" id="IPR036322">
    <property type="entry name" value="WD40_repeat_dom_sf"/>
</dbReference>
<dbReference type="eggNOG" id="KOG2377">
    <property type="taxonomic scope" value="Eukaryota"/>
</dbReference>
<dbReference type="GO" id="GO:0031902">
    <property type="term" value="C:late endosome membrane"/>
    <property type="evidence" value="ECO:0007669"/>
    <property type="project" value="TreeGrafter"/>
</dbReference>
<name>A0A0L0HUQ8_SPIPD</name>
<dbReference type="AlphaFoldDB" id="A0A0L0HUQ8"/>
<dbReference type="GO" id="GO:0010506">
    <property type="term" value="P:regulation of autophagy"/>
    <property type="evidence" value="ECO:0007669"/>
    <property type="project" value="InterPro"/>
</dbReference>